<evidence type="ECO:0000256" key="2">
    <source>
        <dbReference type="ARBA" id="ARBA00022574"/>
    </source>
</evidence>
<evidence type="ECO:0000256" key="4">
    <source>
        <dbReference type="SAM" id="MobiDB-lite"/>
    </source>
</evidence>
<dbReference type="PANTHER" id="PTHR12442">
    <property type="entry name" value="DYNEIN INTERMEDIATE CHAIN"/>
    <property type="match status" value="1"/>
</dbReference>
<proteinExistence type="predicted"/>
<dbReference type="eggNOG" id="KOG1587">
    <property type="taxonomic scope" value="Eukaryota"/>
</dbReference>
<dbReference type="PANTHER" id="PTHR12442:SF22">
    <property type="entry name" value="CYTOPLASMIC DYNEIN 1 INTERMEDIATE CHAIN-RELATED"/>
    <property type="match status" value="1"/>
</dbReference>
<dbReference type="SUPFAM" id="SSF50978">
    <property type="entry name" value="WD40 repeat-like"/>
    <property type="match status" value="1"/>
</dbReference>
<dbReference type="Proteomes" id="UP000011777">
    <property type="component" value="Unassembled WGS sequence"/>
</dbReference>
<keyword evidence="3" id="KW-0677">Repeat</keyword>
<dbReference type="AlphaFoldDB" id="M3IRN3"/>
<dbReference type="GO" id="GO:0045504">
    <property type="term" value="F:dynein heavy chain binding"/>
    <property type="evidence" value="ECO:0007669"/>
    <property type="project" value="TreeGrafter"/>
</dbReference>
<dbReference type="Gene3D" id="2.130.10.10">
    <property type="entry name" value="YVTN repeat-like/Quinoprotein amine dehydrogenase"/>
    <property type="match status" value="1"/>
</dbReference>
<dbReference type="InterPro" id="IPR036322">
    <property type="entry name" value="WD40_repeat_dom_sf"/>
</dbReference>
<comment type="caution">
    <text evidence="5">The sequence shown here is derived from an EMBL/GenBank/DDBJ whole genome shotgun (WGS) entry which is preliminary data.</text>
</comment>
<feature type="compositionally biased region" description="Polar residues" evidence="4">
    <location>
        <begin position="26"/>
        <end position="35"/>
    </location>
</feature>
<dbReference type="EMBL" id="AOGT01000788">
    <property type="protein sequence ID" value="EMG49171.1"/>
    <property type="molecule type" value="Genomic_DNA"/>
</dbReference>
<evidence type="ECO:0000256" key="3">
    <source>
        <dbReference type="ARBA" id="ARBA00022737"/>
    </source>
</evidence>
<keyword evidence="1" id="KW-0963">Cytoplasm</keyword>
<organism evidence="5 6">
    <name type="scientific">Candida maltosa (strain Xu316)</name>
    <name type="common">Yeast</name>
    <dbReference type="NCBI Taxonomy" id="1245528"/>
    <lineage>
        <taxon>Eukaryota</taxon>
        <taxon>Fungi</taxon>
        <taxon>Dikarya</taxon>
        <taxon>Ascomycota</taxon>
        <taxon>Saccharomycotina</taxon>
        <taxon>Pichiomycetes</taxon>
        <taxon>Debaryomycetaceae</taxon>
        <taxon>Candida/Lodderomyces clade</taxon>
        <taxon>Candida</taxon>
    </lineage>
</organism>
<reference evidence="5 6" key="1">
    <citation type="submission" date="2013-02" db="EMBL/GenBank/DDBJ databases">
        <title>Genome sequence of Candida maltosa Xu316, a potential industrial strain for xylitol and ethanol production.</title>
        <authorList>
            <person name="Yu J."/>
            <person name="Wang Q."/>
            <person name="Geng X."/>
            <person name="Bao W."/>
            <person name="He P."/>
            <person name="Cai J."/>
        </authorList>
    </citation>
    <scope>NUCLEOTIDE SEQUENCE [LARGE SCALE GENOMIC DNA]</scope>
    <source>
        <strain evidence="6">Xu316</strain>
    </source>
</reference>
<dbReference type="InterPro" id="IPR015943">
    <property type="entry name" value="WD40/YVTN_repeat-like_dom_sf"/>
</dbReference>
<keyword evidence="6" id="KW-1185">Reference proteome</keyword>
<evidence type="ECO:0000256" key="1">
    <source>
        <dbReference type="ARBA" id="ARBA00022490"/>
    </source>
</evidence>
<protein>
    <submittedName>
        <fullName evidence="5">Uncharacterized protein</fullName>
    </submittedName>
</protein>
<sequence length="444" mass="49838">MSTNIDRQQLLEQKRQRLIELKQRKLLSQSQSPSPTGIVPPPNHDVSIKKSVDVSTQTDEEPTFSETTHTKIEREIDRYDKAVQTVDLVEIESATVEEKNEVQLTDKQLISEDELNQTLVSSIKLINKLHVTNTINLSNQTTTANETDSKYSGIRKLSTFDTKRSIKEINVDSEFLIVIFHKTTSNSTDAIIYNTSSLEFFPEYHLSSLSQIEILQFDKYKKNRVIAGFANGGIGIWELKDNDVSLMPSLSTPLFSSNVGSNLHSDKIVYLSQILLDGNPCILSISQDCVINIWSTSLLVEPKSSFRIFGNEANSLQITNAIYVGSDEVVGTDFISDILISTNDGNLYNGKGELVHENSDSVISAITTLDDYTVTGHSDWNLKLWRANTTPVKEIPTAFIVRNLEARPGKHLQFVVLGSSNITNGKYKVELWDLEKKLYSSSRR</sequence>
<evidence type="ECO:0000313" key="5">
    <source>
        <dbReference type="EMBL" id="EMG49171.1"/>
    </source>
</evidence>
<dbReference type="STRING" id="1245528.M3IRN3"/>
<dbReference type="HOGENOM" id="CLU_035475_0_0_1"/>
<name>M3IRN3_CANMX</name>
<dbReference type="GO" id="GO:0045503">
    <property type="term" value="F:dynein light chain binding"/>
    <property type="evidence" value="ECO:0007669"/>
    <property type="project" value="TreeGrafter"/>
</dbReference>
<gene>
    <name evidence="5" type="ORF">G210_0132</name>
</gene>
<keyword evidence="2" id="KW-0853">WD repeat</keyword>
<evidence type="ECO:0000313" key="6">
    <source>
        <dbReference type="Proteomes" id="UP000011777"/>
    </source>
</evidence>
<accession>M3IRN3</accession>
<dbReference type="GO" id="GO:0010970">
    <property type="term" value="P:transport along microtubule"/>
    <property type="evidence" value="ECO:0007669"/>
    <property type="project" value="TreeGrafter"/>
</dbReference>
<dbReference type="OrthoDB" id="366230at2759"/>
<dbReference type="OMA" id="HNESDAN"/>
<dbReference type="GO" id="GO:0005868">
    <property type="term" value="C:cytoplasmic dynein complex"/>
    <property type="evidence" value="ECO:0007669"/>
    <property type="project" value="TreeGrafter"/>
</dbReference>
<dbReference type="InterPro" id="IPR050687">
    <property type="entry name" value="Dynein_IC"/>
</dbReference>
<feature type="region of interest" description="Disordered" evidence="4">
    <location>
        <begin position="22"/>
        <end position="69"/>
    </location>
</feature>